<dbReference type="PANTHER" id="PTHR11482">
    <property type="entry name" value="ARGININE/DIAMINOPIMELATE/ORNITHINE DECARBOXYLASE"/>
    <property type="match status" value="1"/>
</dbReference>
<dbReference type="EC" id="4.1.1.17" evidence="2"/>
<comment type="catalytic activity">
    <reaction evidence="3">
        <text>L-ornithine + H(+) = putrescine + CO2</text>
        <dbReference type="Rhea" id="RHEA:22964"/>
        <dbReference type="ChEBI" id="CHEBI:15378"/>
        <dbReference type="ChEBI" id="CHEBI:16526"/>
        <dbReference type="ChEBI" id="CHEBI:46911"/>
        <dbReference type="ChEBI" id="CHEBI:326268"/>
        <dbReference type="EC" id="4.1.1.17"/>
    </reaction>
</comment>
<feature type="domain" description="Orn/DAP/Arg decarboxylase 2 N-terminal" evidence="5">
    <location>
        <begin position="1"/>
        <end position="52"/>
    </location>
</feature>
<gene>
    <name evidence="6" type="ORF">U0070_024663</name>
</gene>
<dbReference type="AlphaFoldDB" id="A0AAW0JXG8"/>
<dbReference type="GO" id="GO:0004586">
    <property type="term" value="F:ornithine decarboxylase activity"/>
    <property type="evidence" value="ECO:0007669"/>
    <property type="project" value="UniProtKB-EC"/>
</dbReference>
<evidence type="ECO:0000313" key="7">
    <source>
        <dbReference type="Proteomes" id="UP001488838"/>
    </source>
</evidence>
<comment type="pathway">
    <text evidence="1">Amine and polyamine biosynthesis; putrescine biosynthesis via L-ornithine pathway; putrescine from L-ornithine: step 1/1.</text>
</comment>
<feature type="compositionally biased region" description="Basic and acidic residues" evidence="4">
    <location>
        <begin position="81"/>
        <end position="94"/>
    </location>
</feature>
<accession>A0AAW0JXG8</accession>
<dbReference type="InterPro" id="IPR009006">
    <property type="entry name" value="Ala_racemase/Decarboxylase_C"/>
</dbReference>
<dbReference type="GO" id="GO:0033387">
    <property type="term" value="P:putrescine biosynthetic process from arginine, via ornithine"/>
    <property type="evidence" value="ECO:0007669"/>
    <property type="project" value="TreeGrafter"/>
</dbReference>
<dbReference type="Proteomes" id="UP001488838">
    <property type="component" value="Unassembled WGS sequence"/>
</dbReference>
<organism evidence="6 7">
    <name type="scientific">Myodes glareolus</name>
    <name type="common">Bank vole</name>
    <name type="synonym">Clethrionomys glareolus</name>
    <dbReference type="NCBI Taxonomy" id="447135"/>
    <lineage>
        <taxon>Eukaryota</taxon>
        <taxon>Metazoa</taxon>
        <taxon>Chordata</taxon>
        <taxon>Craniata</taxon>
        <taxon>Vertebrata</taxon>
        <taxon>Euteleostomi</taxon>
        <taxon>Mammalia</taxon>
        <taxon>Eutheria</taxon>
        <taxon>Euarchontoglires</taxon>
        <taxon>Glires</taxon>
        <taxon>Rodentia</taxon>
        <taxon>Myomorpha</taxon>
        <taxon>Muroidea</taxon>
        <taxon>Cricetidae</taxon>
        <taxon>Arvicolinae</taxon>
        <taxon>Myodes</taxon>
    </lineage>
</organism>
<protein>
    <recommendedName>
        <fullName evidence="2">ornithine decarboxylase</fullName>
        <ecNumber evidence="2">4.1.1.17</ecNumber>
    </recommendedName>
</protein>
<proteinExistence type="predicted"/>
<dbReference type="SUPFAM" id="SSF51419">
    <property type="entry name" value="PLP-binding barrel"/>
    <property type="match status" value="1"/>
</dbReference>
<evidence type="ECO:0000256" key="3">
    <source>
        <dbReference type="ARBA" id="ARBA00049127"/>
    </source>
</evidence>
<evidence type="ECO:0000256" key="1">
    <source>
        <dbReference type="ARBA" id="ARBA00034115"/>
    </source>
</evidence>
<evidence type="ECO:0000256" key="4">
    <source>
        <dbReference type="SAM" id="MobiDB-lite"/>
    </source>
</evidence>
<dbReference type="InterPro" id="IPR002433">
    <property type="entry name" value="Orn_de-COase"/>
</dbReference>
<dbReference type="InterPro" id="IPR029066">
    <property type="entry name" value="PLP-binding_barrel"/>
</dbReference>
<comment type="caution">
    <text evidence="6">The sequence shown here is derived from an EMBL/GenBank/DDBJ whole genome shotgun (WGS) entry which is preliminary data.</text>
</comment>
<dbReference type="Gene3D" id="2.40.37.10">
    <property type="entry name" value="Lyase, Ornithine Decarboxylase, Chain A, domain 1"/>
    <property type="match status" value="1"/>
</dbReference>
<dbReference type="GO" id="GO:0005737">
    <property type="term" value="C:cytoplasm"/>
    <property type="evidence" value="ECO:0007669"/>
    <property type="project" value="TreeGrafter"/>
</dbReference>
<evidence type="ECO:0000256" key="2">
    <source>
        <dbReference type="ARBA" id="ARBA00034138"/>
    </source>
</evidence>
<dbReference type="Gene3D" id="3.20.20.10">
    <property type="entry name" value="Alanine racemase"/>
    <property type="match status" value="1"/>
</dbReference>
<sequence>MYLLDIGSGFPGSEDTKLKFEEIASVINPALDKYFPPDSGVRVIAEPGRYYIESAFTLAVNTIAKKKKRVWEEQTSSDNADESKEQTNLHVLCE</sequence>
<feature type="region of interest" description="Disordered" evidence="4">
    <location>
        <begin position="71"/>
        <end position="94"/>
    </location>
</feature>
<dbReference type="EMBL" id="JBBHLL010000014">
    <property type="protein sequence ID" value="KAK7831375.1"/>
    <property type="molecule type" value="Genomic_DNA"/>
</dbReference>
<evidence type="ECO:0000259" key="5">
    <source>
        <dbReference type="Pfam" id="PF02784"/>
    </source>
</evidence>
<keyword evidence="7" id="KW-1185">Reference proteome</keyword>
<reference evidence="6 7" key="1">
    <citation type="journal article" date="2023" name="bioRxiv">
        <title>Conserved and derived expression patterns and positive selection on dental genes reveal complex evolutionary context of ever-growing rodent molars.</title>
        <authorList>
            <person name="Calamari Z.T."/>
            <person name="Song A."/>
            <person name="Cohen E."/>
            <person name="Akter M."/>
            <person name="Roy R.D."/>
            <person name="Hallikas O."/>
            <person name="Christensen M.M."/>
            <person name="Li P."/>
            <person name="Marangoni P."/>
            <person name="Jernvall J."/>
            <person name="Klein O.D."/>
        </authorList>
    </citation>
    <scope>NUCLEOTIDE SEQUENCE [LARGE SCALE GENOMIC DNA]</scope>
    <source>
        <strain evidence="6">V071</strain>
    </source>
</reference>
<dbReference type="InterPro" id="IPR022644">
    <property type="entry name" value="De-COase2_N"/>
</dbReference>
<name>A0AAW0JXG8_MYOGA</name>
<dbReference type="PANTHER" id="PTHR11482:SF42">
    <property type="entry name" value="ORNITHINE DECARBOXYLASE"/>
    <property type="match status" value="1"/>
</dbReference>
<dbReference type="Pfam" id="PF02784">
    <property type="entry name" value="Orn_Arg_deC_N"/>
    <property type="match status" value="1"/>
</dbReference>
<evidence type="ECO:0000313" key="6">
    <source>
        <dbReference type="EMBL" id="KAK7831375.1"/>
    </source>
</evidence>